<evidence type="ECO:0000313" key="1">
    <source>
        <dbReference type="EMBL" id="KIM32839.1"/>
    </source>
</evidence>
<name>A0A0C3BL95_SERVB</name>
<proteinExistence type="predicted"/>
<evidence type="ECO:0000313" key="2">
    <source>
        <dbReference type="Proteomes" id="UP000054097"/>
    </source>
</evidence>
<protein>
    <submittedName>
        <fullName evidence="1">Uncharacterized protein</fullName>
    </submittedName>
</protein>
<dbReference type="Proteomes" id="UP000054097">
    <property type="component" value="Unassembled WGS sequence"/>
</dbReference>
<gene>
    <name evidence="1" type="ORF">M408DRAFT_187421</name>
</gene>
<dbReference type="SUPFAM" id="SSF48371">
    <property type="entry name" value="ARM repeat"/>
    <property type="match status" value="1"/>
</dbReference>
<dbReference type="OrthoDB" id="3255788at2759"/>
<dbReference type="HOGENOM" id="CLU_534373_0_0_1"/>
<dbReference type="InterPro" id="IPR016024">
    <property type="entry name" value="ARM-type_fold"/>
</dbReference>
<reference evidence="1 2" key="1">
    <citation type="submission" date="2014-04" db="EMBL/GenBank/DDBJ databases">
        <authorList>
            <consortium name="DOE Joint Genome Institute"/>
            <person name="Kuo A."/>
            <person name="Zuccaro A."/>
            <person name="Kohler A."/>
            <person name="Nagy L.G."/>
            <person name="Floudas D."/>
            <person name="Copeland A."/>
            <person name="Barry K.W."/>
            <person name="Cichocki N."/>
            <person name="Veneault-Fourrey C."/>
            <person name="LaButti K."/>
            <person name="Lindquist E.A."/>
            <person name="Lipzen A."/>
            <person name="Lundell T."/>
            <person name="Morin E."/>
            <person name="Murat C."/>
            <person name="Sun H."/>
            <person name="Tunlid A."/>
            <person name="Henrissat B."/>
            <person name="Grigoriev I.V."/>
            <person name="Hibbett D.S."/>
            <person name="Martin F."/>
            <person name="Nordberg H.P."/>
            <person name="Cantor M.N."/>
            <person name="Hua S.X."/>
        </authorList>
    </citation>
    <scope>NUCLEOTIDE SEQUENCE [LARGE SCALE GENOMIC DNA]</scope>
    <source>
        <strain evidence="1 2">MAFF 305830</strain>
    </source>
</reference>
<reference evidence="2" key="2">
    <citation type="submission" date="2015-01" db="EMBL/GenBank/DDBJ databases">
        <title>Evolutionary Origins and Diversification of the Mycorrhizal Mutualists.</title>
        <authorList>
            <consortium name="DOE Joint Genome Institute"/>
            <consortium name="Mycorrhizal Genomics Consortium"/>
            <person name="Kohler A."/>
            <person name="Kuo A."/>
            <person name="Nagy L.G."/>
            <person name="Floudas D."/>
            <person name="Copeland A."/>
            <person name="Barry K.W."/>
            <person name="Cichocki N."/>
            <person name="Veneault-Fourrey C."/>
            <person name="LaButti K."/>
            <person name="Lindquist E.A."/>
            <person name="Lipzen A."/>
            <person name="Lundell T."/>
            <person name="Morin E."/>
            <person name="Murat C."/>
            <person name="Riley R."/>
            <person name="Ohm R."/>
            <person name="Sun H."/>
            <person name="Tunlid A."/>
            <person name="Henrissat B."/>
            <person name="Grigoriev I.V."/>
            <person name="Hibbett D.S."/>
            <person name="Martin F."/>
        </authorList>
    </citation>
    <scope>NUCLEOTIDE SEQUENCE [LARGE SCALE GENOMIC DNA]</scope>
    <source>
        <strain evidence="2">MAFF 305830</strain>
    </source>
</reference>
<organism evidence="1 2">
    <name type="scientific">Serendipita vermifera MAFF 305830</name>
    <dbReference type="NCBI Taxonomy" id="933852"/>
    <lineage>
        <taxon>Eukaryota</taxon>
        <taxon>Fungi</taxon>
        <taxon>Dikarya</taxon>
        <taxon>Basidiomycota</taxon>
        <taxon>Agaricomycotina</taxon>
        <taxon>Agaricomycetes</taxon>
        <taxon>Sebacinales</taxon>
        <taxon>Serendipitaceae</taxon>
        <taxon>Serendipita</taxon>
    </lineage>
</organism>
<dbReference type="AlphaFoldDB" id="A0A0C3BL95"/>
<sequence length="510" mass="56981">MEPLHVRAADAQTHALQATLGHYRLKSEDATPRKMLRTLKRVATASITCFETHKQLSSHQTFLLKKLSLKAYTKEDISEIRHVCENLVYIIQLPHDRGTYTTALRLLSTIAAAPDPIAFLLLERHIHPILRNVLEISPHLPPQGSTALLLLLEHLSTRHQLSIARHTLFGLTGRETIDAHQLDAAEKACYDLVKLAEASHSEIWVRMMVQDLLALVAKHPKLGFVLLQEGLYSRVYRIANHNTDGAAPSKLSRRLARLATEGSPEMASMRREMTIMLSKSSFTPEEAVKCRDVLSALLHAVLDGSPESQLTPPTRLLEDVARSKSPASRMLTEEDFYAAIEELWARGNTSVDTLYQLVKGLLDERLVAARKQVEASGLLSSIPASTADELLETFQELLTICRNHEVYDEGTVETAVEILLLAATASENLSLLLMDPTLIDQYAEIWNGHSGAPRSRRVSHLLIVIRRHQTRIELQNADTLISRLKHTREWSGLDSDNIKPLVQTLLSCAA</sequence>
<keyword evidence="2" id="KW-1185">Reference proteome</keyword>
<dbReference type="EMBL" id="KN824279">
    <property type="protein sequence ID" value="KIM32839.1"/>
    <property type="molecule type" value="Genomic_DNA"/>
</dbReference>
<accession>A0A0C3BL95</accession>